<evidence type="ECO:0000313" key="1">
    <source>
        <dbReference type="EMBL" id="KID58189.1"/>
    </source>
</evidence>
<dbReference type="OrthoDB" id="1494230at2"/>
<evidence type="ECO:0000313" key="2">
    <source>
        <dbReference type="Proteomes" id="UP000031327"/>
    </source>
</evidence>
<dbReference type="Gene3D" id="3.90.550.10">
    <property type="entry name" value="Spore Coat Polysaccharide Biosynthesis Protein SpsA, Chain A"/>
    <property type="match status" value="1"/>
</dbReference>
<dbReference type="InterPro" id="IPR029044">
    <property type="entry name" value="Nucleotide-diphossugar_trans"/>
</dbReference>
<evidence type="ECO:0008006" key="3">
    <source>
        <dbReference type="Google" id="ProtNLM"/>
    </source>
</evidence>
<name>A0A0C1MMA1_9GAMM</name>
<dbReference type="EMBL" id="JWIC01000004">
    <property type="protein sequence ID" value="KID58189.1"/>
    <property type="molecule type" value="Genomic_DNA"/>
</dbReference>
<dbReference type="SUPFAM" id="SSF53448">
    <property type="entry name" value="Nucleotide-diphospho-sugar transferases"/>
    <property type="match status" value="1"/>
</dbReference>
<organism evidence="1 2">
    <name type="scientific">Pseudoalteromonas luteoviolacea</name>
    <dbReference type="NCBI Taxonomy" id="43657"/>
    <lineage>
        <taxon>Bacteria</taxon>
        <taxon>Pseudomonadati</taxon>
        <taxon>Pseudomonadota</taxon>
        <taxon>Gammaproteobacteria</taxon>
        <taxon>Alteromonadales</taxon>
        <taxon>Pseudoalteromonadaceae</taxon>
        <taxon>Pseudoalteromonas</taxon>
    </lineage>
</organism>
<protein>
    <recommendedName>
        <fullName evidence="3">Nucleotide-diphospho-sugar transferase domain-containing protein</fullName>
    </recommendedName>
</protein>
<proteinExistence type="predicted"/>
<dbReference type="Proteomes" id="UP000031327">
    <property type="component" value="Unassembled WGS sequence"/>
</dbReference>
<dbReference type="AlphaFoldDB" id="A0A0C1MMA1"/>
<reference evidence="1 2" key="1">
    <citation type="submission" date="2014-12" db="EMBL/GenBank/DDBJ databases">
        <title>Draft Genome Sequence of Pseudoalteromonas luteoviolacea HI1.</title>
        <authorList>
            <person name="Asahina A.Y."/>
            <person name="Hadfield M.G."/>
        </authorList>
    </citation>
    <scope>NUCLEOTIDE SEQUENCE [LARGE SCALE GENOMIC DNA]</scope>
    <source>
        <strain evidence="1 2">HI1</strain>
    </source>
</reference>
<sequence length="247" mass="27991">MTKNKNETLVFSVALNGYQWRYSHCIKSQKRYAKKMGYDYVVITRPLFTSLGVECCWLKLLLLKGALQAGYINVLFVDADAFIQDDCPQIESLLVADKFIYMAHGFSGEINSGVMLVHNTPVAIAWFEQVLGAIETPVAESKGIGWGENGHVAHFAKSTGGFQLISDKWNNTHSKDMADYIRHFNYGPLKNSFFDKLVHKIIFKVSKLLLKCDLNDAQQQGKKLTIVSSKLPALFNRVRRIYPQFSK</sequence>
<gene>
    <name evidence="1" type="ORF">JF50_05720</name>
</gene>
<dbReference type="RefSeq" id="WP_039608483.1">
    <property type="nucleotide sequence ID" value="NZ_JWIC01000004.1"/>
</dbReference>
<accession>A0A0C1MMA1</accession>
<comment type="caution">
    <text evidence="1">The sequence shown here is derived from an EMBL/GenBank/DDBJ whole genome shotgun (WGS) entry which is preliminary data.</text>
</comment>